<evidence type="ECO:0000256" key="1">
    <source>
        <dbReference type="ARBA" id="ARBA00023224"/>
    </source>
</evidence>
<dbReference type="Proteomes" id="UP000216752">
    <property type="component" value="Chromosome"/>
</dbReference>
<proteinExistence type="predicted"/>
<gene>
    <name evidence="4" type="primary">yfmS_7</name>
    <name evidence="4" type="ORF">SPSIL_052060</name>
</gene>
<dbReference type="SUPFAM" id="SSF58104">
    <property type="entry name" value="Methyl-accepting chemotaxis protein (MCP) signaling domain"/>
    <property type="match status" value="1"/>
</dbReference>
<dbReference type="SMART" id="SM00283">
    <property type="entry name" value="MA"/>
    <property type="match status" value="1"/>
</dbReference>
<evidence type="ECO:0000313" key="4">
    <source>
        <dbReference type="EMBL" id="XFO68978.1"/>
    </source>
</evidence>
<keyword evidence="1 2" id="KW-0807">Transducer</keyword>
<organism evidence="4 5">
    <name type="scientific">Sporomusa silvacetica DSM 10669</name>
    <dbReference type="NCBI Taxonomy" id="1123289"/>
    <lineage>
        <taxon>Bacteria</taxon>
        <taxon>Bacillati</taxon>
        <taxon>Bacillota</taxon>
        <taxon>Negativicutes</taxon>
        <taxon>Selenomonadales</taxon>
        <taxon>Sporomusaceae</taxon>
        <taxon>Sporomusa</taxon>
    </lineage>
</organism>
<name>A0ABZ3IU19_9FIRM</name>
<reference evidence="4" key="1">
    <citation type="submission" date="2024-05" db="EMBL/GenBank/DDBJ databases">
        <title>Isolation and characterization of Sporomusa carbonis sp. nov., a carboxydotrophic hydrogenogen in the genus of Sporomusa isolated from a charcoal burning pile.</title>
        <authorList>
            <person name="Boeer T."/>
            <person name="Rosenbaum F."/>
            <person name="Eysell L."/>
            <person name="Mueller V."/>
            <person name="Daniel R."/>
            <person name="Poehlein A."/>
        </authorList>
    </citation>
    <scope>NUCLEOTIDE SEQUENCE [LARGE SCALE GENOMIC DNA]</scope>
    <source>
        <strain evidence="4">DSM 10669</strain>
    </source>
</reference>
<dbReference type="Gene3D" id="1.10.287.950">
    <property type="entry name" value="Methyl-accepting chemotaxis protein"/>
    <property type="match status" value="1"/>
</dbReference>
<dbReference type="RefSeq" id="WP_094603122.1">
    <property type="nucleotide sequence ID" value="NZ_CP155573.1"/>
</dbReference>
<dbReference type="PROSITE" id="PS50111">
    <property type="entry name" value="CHEMOTAXIS_TRANSDUC_2"/>
    <property type="match status" value="1"/>
</dbReference>
<dbReference type="InterPro" id="IPR004089">
    <property type="entry name" value="MCPsignal_dom"/>
</dbReference>
<evidence type="ECO:0000313" key="5">
    <source>
        <dbReference type="Proteomes" id="UP000216752"/>
    </source>
</evidence>
<evidence type="ECO:0000259" key="3">
    <source>
        <dbReference type="PROSITE" id="PS50111"/>
    </source>
</evidence>
<dbReference type="Pfam" id="PF00015">
    <property type="entry name" value="MCPsignal"/>
    <property type="match status" value="1"/>
</dbReference>
<dbReference type="EMBL" id="CP155573">
    <property type="protein sequence ID" value="XFO68978.1"/>
    <property type="molecule type" value="Genomic_DNA"/>
</dbReference>
<dbReference type="SUPFAM" id="SSF103190">
    <property type="entry name" value="Sensory domain-like"/>
    <property type="match status" value="1"/>
</dbReference>
<sequence>MSKAAEEIIEAFHTMAPYLLSFYEEDVSIVLTDREKHLLILPNTNIPSPHKVGDPVRKGTAICEALHQGKVVTMMIAKEIFGFAVRGTGIPLKDGEGNVIGVIGIARSLKKQDEIFEISQNVSLALQQISAGISTITTGVQDTAVMSKSILEKIDQTHNETKKSDSILNFIQNIASQTNLLGLNAAIEAARAGEHGRGFSVVAEEIRKLSISSTSSIKQVGDTIKKIQDHVKEVSSEIANENITFQEQAAALQEITASIEELSATAAILEKIAQNY</sequence>
<dbReference type="InterPro" id="IPR029151">
    <property type="entry name" value="Sensor-like_sf"/>
</dbReference>
<feature type="domain" description="Methyl-accepting transducer" evidence="3">
    <location>
        <begin position="152"/>
        <end position="276"/>
    </location>
</feature>
<protein>
    <submittedName>
        <fullName evidence="4">Sensory transducer protein YfmS</fullName>
    </submittedName>
</protein>
<accession>A0ABZ3IU19</accession>
<dbReference type="PANTHER" id="PTHR32089:SF112">
    <property type="entry name" value="LYSOZYME-LIKE PROTEIN-RELATED"/>
    <property type="match status" value="1"/>
</dbReference>
<keyword evidence="5" id="KW-1185">Reference proteome</keyword>
<evidence type="ECO:0000256" key="2">
    <source>
        <dbReference type="PROSITE-ProRule" id="PRU00284"/>
    </source>
</evidence>
<dbReference type="PANTHER" id="PTHR32089">
    <property type="entry name" value="METHYL-ACCEPTING CHEMOTAXIS PROTEIN MCPB"/>
    <property type="match status" value="1"/>
</dbReference>